<keyword evidence="1" id="KW-1133">Transmembrane helix</keyword>
<sequence>MNILPKITALQTSTSQTTMLRDGGLLKALVFTTEDFSILTGKNFTWDIRKRMLKVNPRGFFRSGVVGTILGVLQLANLLYGLSNRKPGTHTTSPEITLGIYYSASFLSWQTYFSFSILFFKSEFEAFINSAYRFELKHAEELRASMRIKSNRRLLAVTKFYTFTTRQAGTKLASFLVALVSVVMPSLPMNFFSFPPGRNLMDLLNSLGLHGNMAFRCVSTALICAINGYASVFLIKFGVIGMNRTMIGAASLAVYISIIKRFVEKKILFVFLKPIALNQNNKCRKLAGGSLFRTSTKFDQRMLNASKSYKEMQILVTSFNLVHSGILVSILANTMTFLVLGAVNVIRAKAAGKFMDNLIH</sequence>
<keyword evidence="3" id="KW-1185">Reference proteome</keyword>
<comment type="caution">
    <text evidence="2">The sequence shown here is derived from an EMBL/GenBank/DDBJ whole genome shotgun (WGS) entry which is preliminary data.</text>
</comment>
<protein>
    <recommendedName>
        <fullName evidence="4">Gustatory receptor</fullName>
    </recommendedName>
</protein>
<feature type="transmembrane region" description="Helical" evidence="1">
    <location>
        <begin position="213"/>
        <end position="234"/>
    </location>
</feature>
<feature type="transmembrane region" description="Helical" evidence="1">
    <location>
        <begin position="172"/>
        <end position="193"/>
    </location>
</feature>
<feature type="transmembrane region" description="Helical" evidence="1">
    <location>
        <begin position="59"/>
        <end position="80"/>
    </location>
</feature>
<evidence type="ECO:0008006" key="4">
    <source>
        <dbReference type="Google" id="ProtNLM"/>
    </source>
</evidence>
<accession>A0ABP1S438</accession>
<keyword evidence="1" id="KW-0812">Transmembrane</keyword>
<reference evidence="2 3" key="1">
    <citation type="submission" date="2024-08" db="EMBL/GenBank/DDBJ databases">
        <authorList>
            <person name="Cucini C."/>
            <person name="Frati F."/>
        </authorList>
    </citation>
    <scope>NUCLEOTIDE SEQUENCE [LARGE SCALE GENOMIC DNA]</scope>
</reference>
<evidence type="ECO:0000313" key="2">
    <source>
        <dbReference type="EMBL" id="CAL8143430.1"/>
    </source>
</evidence>
<feature type="transmembrane region" description="Helical" evidence="1">
    <location>
        <begin position="321"/>
        <end position="346"/>
    </location>
</feature>
<evidence type="ECO:0000313" key="3">
    <source>
        <dbReference type="Proteomes" id="UP001642540"/>
    </source>
</evidence>
<proteinExistence type="predicted"/>
<name>A0ABP1S438_9HEXA</name>
<feature type="transmembrane region" description="Helical" evidence="1">
    <location>
        <begin position="246"/>
        <end position="263"/>
    </location>
</feature>
<organism evidence="2 3">
    <name type="scientific">Orchesella dallaii</name>
    <dbReference type="NCBI Taxonomy" id="48710"/>
    <lineage>
        <taxon>Eukaryota</taxon>
        <taxon>Metazoa</taxon>
        <taxon>Ecdysozoa</taxon>
        <taxon>Arthropoda</taxon>
        <taxon>Hexapoda</taxon>
        <taxon>Collembola</taxon>
        <taxon>Entomobryomorpha</taxon>
        <taxon>Entomobryoidea</taxon>
        <taxon>Orchesellidae</taxon>
        <taxon>Orchesellinae</taxon>
        <taxon>Orchesella</taxon>
    </lineage>
</organism>
<gene>
    <name evidence="2" type="ORF">ODALV1_LOCUS29565</name>
</gene>
<evidence type="ECO:0000256" key="1">
    <source>
        <dbReference type="SAM" id="Phobius"/>
    </source>
</evidence>
<feature type="transmembrane region" description="Helical" evidence="1">
    <location>
        <begin position="100"/>
        <end position="120"/>
    </location>
</feature>
<dbReference type="EMBL" id="CAXLJM020000156">
    <property type="protein sequence ID" value="CAL8143430.1"/>
    <property type="molecule type" value="Genomic_DNA"/>
</dbReference>
<dbReference type="Proteomes" id="UP001642540">
    <property type="component" value="Unassembled WGS sequence"/>
</dbReference>
<keyword evidence="1" id="KW-0472">Membrane</keyword>